<keyword evidence="3" id="KW-1185">Reference proteome</keyword>
<feature type="coiled-coil region" evidence="1">
    <location>
        <begin position="59"/>
        <end position="89"/>
    </location>
</feature>
<dbReference type="AlphaFoldDB" id="B0VJB2"/>
<dbReference type="EMBL" id="CU466930">
    <property type="protein sequence ID" value="CAO81566.1"/>
    <property type="molecule type" value="Genomic_DNA"/>
</dbReference>
<dbReference type="Proteomes" id="UP000002019">
    <property type="component" value="Chromosome"/>
</dbReference>
<organism evidence="2 3">
    <name type="scientific">Cloacimonas acidaminovorans (strain Evry)</name>
    <dbReference type="NCBI Taxonomy" id="459349"/>
    <lineage>
        <taxon>Bacteria</taxon>
        <taxon>Pseudomonadati</taxon>
        <taxon>Candidatus Cloacimonadota</taxon>
        <taxon>Candidatus Cloacimonadia</taxon>
        <taxon>Candidatus Cloacimonadales</taxon>
        <taxon>Candidatus Cloacimonadaceae</taxon>
        <taxon>Candidatus Cloacimonas</taxon>
    </lineage>
</organism>
<evidence type="ECO:0000313" key="2">
    <source>
        <dbReference type="EMBL" id="CAO81566.1"/>
    </source>
</evidence>
<protein>
    <submittedName>
        <fullName evidence="2">Uncharacterized protein</fullName>
    </submittedName>
</protein>
<gene>
    <name evidence="2" type="ordered locus">CLOAM1730</name>
</gene>
<reference evidence="2 3" key="1">
    <citation type="journal article" date="2008" name="J. Bacteriol.">
        <title>'Candidatus Cloacamonas acidaminovorans': genome sequence reconstruction provides a first glimpse of a new bacterial division.</title>
        <authorList>
            <person name="Pelletier E."/>
            <person name="Kreimeyer A."/>
            <person name="Bocs S."/>
            <person name="Rouy Z."/>
            <person name="Gyapay G."/>
            <person name="Chouari R."/>
            <person name="Riviere D."/>
            <person name="Ganesan A."/>
            <person name="Daegelen P."/>
            <person name="Sghir A."/>
            <person name="Cohen G.N."/>
            <person name="Medigue C."/>
            <person name="Weissenbach J."/>
            <person name="Le Paslier D."/>
        </authorList>
    </citation>
    <scope>NUCLEOTIDE SEQUENCE [LARGE SCALE GENOMIC DNA]</scope>
    <source>
        <strain evidence="3">Evry</strain>
    </source>
</reference>
<proteinExistence type="predicted"/>
<name>B0VJB2_CLOAI</name>
<dbReference type="HOGENOM" id="CLU_1544910_0_0_0"/>
<evidence type="ECO:0000313" key="3">
    <source>
        <dbReference type="Proteomes" id="UP000002019"/>
    </source>
</evidence>
<accession>B0VJB2</accession>
<sequence>MNYILTLLEYPELNIPYPNLESNLSSPEKAYSQFSSPQEICEQQLKVQDGFLAVPMTDLQTIKEVKEELIQVINELAELEENCDYARADELRDIYEKLSKYLRDVYHKDYKIRHFTCEESKIKRRVVRAVNRALEEIEIIEPDLAKELRKSIEFGKTICYHQRRKIEVFGYWK</sequence>
<dbReference type="STRING" id="459349.CLOAM1730"/>
<evidence type="ECO:0000256" key="1">
    <source>
        <dbReference type="SAM" id="Coils"/>
    </source>
</evidence>
<keyword evidence="1" id="KW-0175">Coiled coil</keyword>
<dbReference type="KEGG" id="caci:CLOAM1730"/>